<evidence type="ECO:0000256" key="1">
    <source>
        <dbReference type="SAM" id="Phobius"/>
    </source>
</evidence>
<feature type="transmembrane region" description="Helical" evidence="1">
    <location>
        <begin position="112"/>
        <end position="131"/>
    </location>
</feature>
<name>A0A0C2HNZ1_9STAP</name>
<reference evidence="3 5" key="4">
    <citation type="submission" date="2022-12" db="EMBL/GenBank/DDBJ databases">
        <title>Genome analysis and biological profiling of marine Salinicoccus roseus MOSEL-ME25.</title>
        <authorList>
            <person name="Mirza F.T."/>
            <person name="Xie Y."/>
            <person name="Shinwari Z.K."/>
        </authorList>
    </citation>
    <scope>NUCLEOTIDE SEQUENCE [LARGE SCALE GENOMIC DNA]</scope>
    <source>
        <strain evidence="3 5">MOSEL-ME25</strain>
    </source>
</reference>
<organism evidence="2 4">
    <name type="scientific">Salinicoccus roseus</name>
    <dbReference type="NCBI Taxonomy" id="45670"/>
    <lineage>
        <taxon>Bacteria</taxon>
        <taxon>Bacillati</taxon>
        <taxon>Bacillota</taxon>
        <taxon>Bacilli</taxon>
        <taxon>Bacillales</taxon>
        <taxon>Staphylococcaceae</taxon>
        <taxon>Salinicoccus</taxon>
    </lineage>
</organism>
<keyword evidence="1" id="KW-0812">Transmembrane</keyword>
<evidence type="ECO:0000313" key="4">
    <source>
        <dbReference type="Proteomes" id="UP000031546"/>
    </source>
</evidence>
<proteinExistence type="predicted"/>
<dbReference type="OrthoDB" id="2389791at2"/>
<protein>
    <recommendedName>
        <fullName evidence="6">Bacterial Pleckstrin homology domain-containing protein</fullName>
    </recommendedName>
</protein>
<comment type="caution">
    <text evidence="2">The sequence shown here is derived from an EMBL/GenBank/DDBJ whole genome shotgun (WGS) entry which is preliminary data.</text>
</comment>
<reference evidence="3" key="3">
    <citation type="submission" date="2020-04" db="EMBL/GenBank/DDBJ databases">
        <authorList>
            <person name="Tanveer F."/>
            <person name="Xie Y."/>
            <person name="Shinwari Z.K."/>
        </authorList>
    </citation>
    <scope>NUCLEOTIDE SEQUENCE</scope>
    <source>
        <strain evidence="3">MOSEL-ME25</strain>
    </source>
</reference>
<keyword evidence="1" id="KW-0472">Membrane</keyword>
<gene>
    <name evidence="3" type="ORF">F7P68_0005180</name>
    <name evidence="2" type="ORF">SN16_03855</name>
</gene>
<evidence type="ECO:0000313" key="2">
    <source>
        <dbReference type="EMBL" id="KIH71186.1"/>
    </source>
</evidence>
<dbReference type="EMBL" id="JABEVU030000001">
    <property type="protein sequence ID" value="MDB0579911.1"/>
    <property type="molecule type" value="Genomic_DNA"/>
</dbReference>
<dbReference type="EMBL" id="JXII01000003">
    <property type="protein sequence ID" value="KIH71186.1"/>
    <property type="molecule type" value="Genomic_DNA"/>
</dbReference>
<evidence type="ECO:0008006" key="6">
    <source>
        <dbReference type="Google" id="ProtNLM"/>
    </source>
</evidence>
<keyword evidence="5" id="KW-1185">Reference proteome</keyword>
<feature type="transmembrane region" description="Helical" evidence="1">
    <location>
        <begin position="81"/>
        <end position="100"/>
    </location>
</feature>
<feature type="transmembrane region" description="Helical" evidence="1">
    <location>
        <begin position="6"/>
        <end position="23"/>
    </location>
</feature>
<dbReference type="RefSeq" id="WP_040105310.1">
    <property type="nucleotide sequence ID" value="NZ_JABEVU030000001.1"/>
</dbReference>
<evidence type="ECO:0000313" key="3">
    <source>
        <dbReference type="EMBL" id="MDB0579911.1"/>
    </source>
</evidence>
<reference evidence="5" key="2">
    <citation type="submission" date="2020-04" db="EMBL/GenBank/DDBJ databases">
        <title>Genome analysis and biological profiling of marine Cellulosimicrobium funkei MOSEL-ME6.</title>
        <authorList>
            <person name="Tanveer F."/>
            <person name="Xie Y."/>
            <person name="Shinwari Z.K."/>
        </authorList>
    </citation>
    <scope>NUCLEOTIDE SEQUENCE [LARGE SCALE GENOMIC DNA]</scope>
    <source>
        <strain evidence="5">MOSEL-ME25</strain>
    </source>
</reference>
<sequence>MIFVLIYILLAGLLIKSFYTHYISERRKYFSFDDRRFTDDDYLKVQDLNIEKLERIFLFLMLFLFLLALGVHLFVDPVLSIWLIALFVSSMLTLSLIVDIRLYTISYDRSHLVMSVIWGAIIAAIFIFLYMRGTSDVDMTFETDRAVMMPADISYEYAEIDAVELVSSLPEIPFNHNVLGTIGQRHGSFTEGEDFYSLNVEDQSADILLIEIEGVQIYLNDADEAVTNEWYENLKERTE</sequence>
<feature type="transmembrane region" description="Helical" evidence="1">
    <location>
        <begin position="56"/>
        <end position="75"/>
    </location>
</feature>
<dbReference type="AlphaFoldDB" id="A0A0C2HNZ1"/>
<dbReference type="Proteomes" id="UP000527860">
    <property type="component" value="Unassembled WGS sequence"/>
</dbReference>
<evidence type="ECO:0000313" key="5">
    <source>
        <dbReference type="Proteomes" id="UP000527860"/>
    </source>
</evidence>
<dbReference type="GeneID" id="77844676"/>
<dbReference type="STRING" id="45670.SN16_03855"/>
<keyword evidence="1" id="KW-1133">Transmembrane helix</keyword>
<accession>A0A0C2HNZ1</accession>
<reference evidence="2 4" key="1">
    <citation type="submission" date="2015-01" db="EMBL/GenBank/DDBJ databases">
        <title>Genome sequences of high lactate-tolerant strain Salinicoccus roseus W12 with industrial interest.</title>
        <authorList>
            <person name="Wang H."/>
            <person name="Yu B."/>
        </authorList>
    </citation>
    <scope>NUCLEOTIDE SEQUENCE [LARGE SCALE GENOMIC DNA]</scope>
    <source>
        <strain evidence="2 4">W12</strain>
    </source>
</reference>
<dbReference type="Proteomes" id="UP000031546">
    <property type="component" value="Unassembled WGS sequence"/>
</dbReference>